<sequence length="190" mass="21885">MVVGSFNFAQEIKSSTVQDSVQLTKDVQEVLIKAQRKKQFVDKAIYTFDDEALKKARYANDLLQTLPELQFDPISSSISSIKGGKFLLLINGVESTESQARGIRPENVIRVEYYDNPPTRPIRHRLVAFNTFIIKVMCFSIGLKIISLPSSPSPFFNLFILFCILYPQFDLKKFTYCNTTILLYQLYDRY</sequence>
<reference evidence="3" key="1">
    <citation type="submission" date="2016-10" db="EMBL/GenBank/DDBJ databases">
        <authorList>
            <person name="Varghese N."/>
            <person name="Submissions S."/>
        </authorList>
    </citation>
    <scope>NUCLEOTIDE SEQUENCE [LARGE SCALE GENOMIC DNA]</scope>
    <source>
        <strain evidence="3">DSM 17724</strain>
    </source>
</reference>
<evidence type="ECO:0000256" key="1">
    <source>
        <dbReference type="SAM" id="Phobius"/>
    </source>
</evidence>
<name>A0A1I0RZM5_9FLAO</name>
<dbReference type="Proteomes" id="UP000199469">
    <property type="component" value="Unassembled WGS sequence"/>
</dbReference>
<gene>
    <name evidence="2" type="ORF">SAMN05421841_3463</name>
</gene>
<accession>A0A1I0RZM5</accession>
<dbReference type="EMBL" id="FOIU01000003">
    <property type="protein sequence ID" value="SEW47205.1"/>
    <property type="molecule type" value="Genomic_DNA"/>
</dbReference>
<dbReference type="AlphaFoldDB" id="A0A1I0RZM5"/>
<proteinExistence type="predicted"/>
<keyword evidence="3" id="KW-1185">Reference proteome</keyword>
<feature type="transmembrane region" description="Helical" evidence="1">
    <location>
        <begin position="126"/>
        <end position="146"/>
    </location>
</feature>
<evidence type="ECO:0000313" key="2">
    <source>
        <dbReference type="EMBL" id="SEW47205.1"/>
    </source>
</evidence>
<keyword evidence="1" id="KW-0472">Membrane</keyword>
<organism evidence="2 3">
    <name type="scientific">Chryseobacterium wanjuense</name>
    <dbReference type="NCBI Taxonomy" id="356305"/>
    <lineage>
        <taxon>Bacteria</taxon>
        <taxon>Pseudomonadati</taxon>
        <taxon>Bacteroidota</taxon>
        <taxon>Flavobacteriia</taxon>
        <taxon>Flavobacteriales</taxon>
        <taxon>Weeksellaceae</taxon>
        <taxon>Chryseobacterium group</taxon>
        <taxon>Chryseobacterium</taxon>
    </lineage>
</organism>
<protein>
    <submittedName>
        <fullName evidence="2">Uncharacterized protein</fullName>
    </submittedName>
</protein>
<keyword evidence="1" id="KW-1133">Transmembrane helix</keyword>
<dbReference type="STRING" id="356305.SAMN05421841_3463"/>
<keyword evidence="1" id="KW-0812">Transmembrane</keyword>
<evidence type="ECO:0000313" key="3">
    <source>
        <dbReference type="Proteomes" id="UP000199469"/>
    </source>
</evidence>